<evidence type="ECO:0000313" key="10">
    <source>
        <dbReference type="EMBL" id="AUM73833.1"/>
    </source>
</evidence>
<keyword evidence="6 9" id="KW-1133">Transmembrane helix</keyword>
<reference evidence="11" key="1">
    <citation type="submission" date="2017-12" db="EMBL/GenBank/DDBJ databases">
        <title>Genomic analysis of Paracoccus sp. CBA4604.</title>
        <authorList>
            <person name="Roh S.W."/>
            <person name="Kim J.Y."/>
            <person name="Kim J.S."/>
        </authorList>
    </citation>
    <scope>NUCLEOTIDE SEQUENCE [LARGE SCALE GENOMIC DNA]</scope>
    <source>
        <strain evidence="11">CBA4604</strain>
    </source>
</reference>
<evidence type="ECO:0000256" key="3">
    <source>
        <dbReference type="ARBA" id="ARBA00022475"/>
    </source>
</evidence>
<keyword evidence="2" id="KW-0813">Transport</keyword>
<evidence type="ECO:0000256" key="8">
    <source>
        <dbReference type="ARBA" id="ARBA00035655"/>
    </source>
</evidence>
<evidence type="ECO:0000256" key="1">
    <source>
        <dbReference type="ARBA" id="ARBA00004429"/>
    </source>
</evidence>
<comment type="similarity">
    <text evidence="8">Belongs to the TsuA/YedE (TC 9.B.102) family.</text>
</comment>
<dbReference type="EMBL" id="CP025583">
    <property type="protein sequence ID" value="AUM73833.1"/>
    <property type="molecule type" value="Genomic_DNA"/>
</dbReference>
<keyword evidence="4" id="KW-0997">Cell inner membrane</keyword>
<keyword evidence="3" id="KW-1003">Cell membrane</keyword>
<dbReference type="InterPro" id="IPR007272">
    <property type="entry name" value="Sulf_transp_TsuA/YedE"/>
</dbReference>
<dbReference type="OrthoDB" id="9814020at2"/>
<dbReference type="AlphaFoldDB" id="A0A2K9MDY9"/>
<accession>A0A2K9MDY9</accession>
<dbReference type="PANTHER" id="PTHR30574:SF1">
    <property type="entry name" value="SULPHUR TRANSPORT DOMAIN-CONTAINING PROTEIN"/>
    <property type="match status" value="1"/>
</dbReference>
<feature type="transmembrane region" description="Helical" evidence="9">
    <location>
        <begin position="6"/>
        <end position="29"/>
    </location>
</feature>
<protein>
    <submittedName>
        <fullName evidence="10">Uncharacterized protein</fullName>
    </submittedName>
</protein>
<evidence type="ECO:0000256" key="5">
    <source>
        <dbReference type="ARBA" id="ARBA00022692"/>
    </source>
</evidence>
<organism evidence="10 11">
    <name type="scientific">Paracoccus jeotgali</name>
    <dbReference type="NCBI Taxonomy" id="2065379"/>
    <lineage>
        <taxon>Bacteria</taxon>
        <taxon>Pseudomonadati</taxon>
        <taxon>Pseudomonadota</taxon>
        <taxon>Alphaproteobacteria</taxon>
        <taxon>Rhodobacterales</taxon>
        <taxon>Paracoccaceae</taxon>
        <taxon>Paracoccus</taxon>
    </lineage>
</organism>
<name>A0A2K9MDY9_9RHOB</name>
<evidence type="ECO:0000313" key="11">
    <source>
        <dbReference type="Proteomes" id="UP000234882"/>
    </source>
</evidence>
<dbReference type="KEGG" id="paru:CYR75_05600"/>
<evidence type="ECO:0000256" key="4">
    <source>
        <dbReference type="ARBA" id="ARBA00022519"/>
    </source>
</evidence>
<keyword evidence="11" id="KW-1185">Reference proteome</keyword>
<evidence type="ECO:0000256" key="9">
    <source>
        <dbReference type="SAM" id="Phobius"/>
    </source>
</evidence>
<keyword evidence="5 9" id="KW-0812">Transmembrane</keyword>
<feature type="transmembrane region" description="Helical" evidence="9">
    <location>
        <begin position="120"/>
        <end position="141"/>
    </location>
</feature>
<evidence type="ECO:0000256" key="2">
    <source>
        <dbReference type="ARBA" id="ARBA00022448"/>
    </source>
</evidence>
<keyword evidence="7 9" id="KW-0472">Membrane</keyword>
<feature type="transmembrane region" description="Helical" evidence="9">
    <location>
        <begin position="50"/>
        <end position="70"/>
    </location>
</feature>
<sequence length="147" mass="14744">MVTQFTPWLSLAGGVMIGLAATALMAMLGRIMGASGLVSGLLRPTSGAEFGWRAALLAGMVSGPLVLLALTGSMPPLQVPSSPMMLVLGGLLVGVGVTYGSGCTSGHGVCGNARLSPRSFVATVSFMLAAFVTVFVVRHLLPGLVGG</sequence>
<dbReference type="GO" id="GO:0005886">
    <property type="term" value="C:plasma membrane"/>
    <property type="evidence" value="ECO:0007669"/>
    <property type="project" value="UniProtKB-SubCell"/>
</dbReference>
<feature type="transmembrane region" description="Helical" evidence="9">
    <location>
        <begin position="82"/>
        <end position="99"/>
    </location>
</feature>
<gene>
    <name evidence="10" type="ORF">CYR75_05600</name>
</gene>
<evidence type="ECO:0000256" key="6">
    <source>
        <dbReference type="ARBA" id="ARBA00022989"/>
    </source>
</evidence>
<proteinExistence type="inferred from homology"/>
<evidence type="ECO:0000256" key="7">
    <source>
        <dbReference type="ARBA" id="ARBA00023136"/>
    </source>
</evidence>
<dbReference type="Proteomes" id="UP000234882">
    <property type="component" value="Chromosome"/>
</dbReference>
<dbReference type="RefSeq" id="WP_101499185.1">
    <property type="nucleotide sequence ID" value="NZ_CP025583.1"/>
</dbReference>
<dbReference type="PANTHER" id="PTHR30574">
    <property type="entry name" value="INNER MEMBRANE PROTEIN YEDE"/>
    <property type="match status" value="1"/>
</dbReference>
<comment type="subcellular location">
    <subcellularLocation>
        <location evidence="1">Cell inner membrane</location>
        <topology evidence="1">Multi-pass membrane protein</topology>
    </subcellularLocation>
</comment>
<dbReference type="Pfam" id="PF04143">
    <property type="entry name" value="Sulf_transp"/>
    <property type="match status" value="1"/>
</dbReference>